<evidence type="ECO:0000259" key="2">
    <source>
        <dbReference type="Pfam" id="PF13464"/>
    </source>
</evidence>
<proteinExistence type="predicted"/>
<dbReference type="AlphaFoldDB" id="A0A395M1R3"/>
<protein>
    <submittedName>
        <fullName evidence="3">DUF4115 domain-containing protein</fullName>
    </submittedName>
</protein>
<evidence type="ECO:0000313" key="4">
    <source>
        <dbReference type="Proteomes" id="UP000266389"/>
    </source>
</evidence>
<accession>A0A395M1R3</accession>
<dbReference type="EMBL" id="PHFL01000028">
    <property type="protein sequence ID" value="RFM24725.1"/>
    <property type="molecule type" value="Genomic_DNA"/>
</dbReference>
<dbReference type="Gene3D" id="1.10.260.40">
    <property type="entry name" value="lambda repressor-like DNA-binding domains"/>
    <property type="match status" value="1"/>
</dbReference>
<name>A0A395M1R3_9BACT</name>
<dbReference type="InterPro" id="IPR025194">
    <property type="entry name" value="RodZ-like_C"/>
</dbReference>
<gene>
    <name evidence="3" type="ORF">D0433_04330</name>
</gene>
<dbReference type="Pfam" id="PF13464">
    <property type="entry name" value="RodZ_C"/>
    <property type="match status" value="1"/>
</dbReference>
<dbReference type="InterPro" id="IPR050400">
    <property type="entry name" value="Bact_Cytoskel_RodZ"/>
</dbReference>
<dbReference type="GO" id="GO:0003677">
    <property type="term" value="F:DNA binding"/>
    <property type="evidence" value="ECO:0007669"/>
    <property type="project" value="InterPro"/>
</dbReference>
<feature type="compositionally biased region" description="Low complexity" evidence="1">
    <location>
        <begin position="151"/>
        <end position="160"/>
    </location>
</feature>
<dbReference type="PANTHER" id="PTHR34475:SF1">
    <property type="entry name" value="CYTOSKELETON PROTEIN RODZ"/>
    <property type="match status" value="1"/>
</dbReference>
<organism evidence="3 4">
    <name type="scientific">Candidatus Thermochlorobacter aerophilus</name>
    <dbReference type="NCBI Taxonomy" id="1868324"/>
    <lineage>
        <taxon>Bacteria</taxon>
        <taxon>Pseudomonadati</taxon>
        <taxon>Chlorobiota</taxon>
        <taxon>Chlorobiia</taxon>
        <taxon>Chlorobiales</taxon>
        <taxon>Candidatus Thermochlorobacteriaceae</taxon>
        <taxon>Candidatus Thermochlorobacter</taxon>
    </lineage>
</organism>
<feature type="domain" description="Cytoskeleton protein RodZ-like C-terminal" evidence="2">
    <location>
        <begin position="214"/>
        <end position="281"/>
    </location>
</feature>
<dbReference type="Proteomes" id="UP000266389">
    <property type="component" value="Unassembled WGS sequence"/>
</dbReference>
<evidence type="ECO:0000313" key="3">
    <source>
        <dbReference type="EMBL" id="RFM24725.1"/>
    </source>
</evidence>
<dbReference type="PANTHER" id="PTHR34475">
    <property type="match status" value="1"/>
</dbReference>
<comment type="caution">
    <text evidence="3">The sequence shown here is derived from an EMBL/GenBank/DDBJ whole genome shotgun (WGS) entry which is preliminary data.</text>
</comment>
<dbReference type="InterPro" id="IPR010982">
    <property type="entry name" value="Lambda_DNA-bd_dom_sf"/>
</dbReference>
<dbReference type="Pfam" id="PF13413">
    <property type="entry name" value="HTH_25"/>
    <property type="match status" value="1"/>
</dbReference>
<sequence>MQHYDIAAELAATRVKRGLTLFDISHKTKIRVEHLQKLESGCYDFLPRFYVRQIVRMYAEALGLPADTINLYLRELDSQQPLNSNADLQSSDHTKKTSSLLSEAQLEQLAKIFSPMRLALVIGTLLSIAVSVSIYLKIVPNDVEVVRRTGSSASTSSKLESAPESAKPDVKHQPTALIPTIDAVSSITSSAATVPNGATSPAATANRRKLTLIVRAKSDCWVGVVADEHKVQEAYLRANESSRFEADSLVKLTIGKAEVAEVWLNGKSIELPKRAGVVSNLRFSLKDVLEMSQ</sequence>
<feature type="region of interest" description="Disordered" evidence="1">
    <location>
        <begin position="149"/>
        <end position="172"/>
    </location>
</feature>
<evidence type="ECO:0000256" key="1">
    <source>
        <dbReference type="SAM" id="MobiDB-lite"/>
    </source>
</evidence>
<reference evidence="3 4" key="1">
    <citation type="journal article" date="2011" name="ISME J.">
        <title>Community ecology of hot spring cyanobacterial mats: predominant populations and their functional potential.</title>
        <authorList>
            <person name="Klatt C.G."/>
            <person name="Wood J.M."/>
            <person name="Rusch D.B."/>
            <person name="Bateson M.M."/>
            <person name="Hamamura N."/>
            <person name="Heidelberg J.F."/>
            <person name="Grossman A.R."/>
            <person name="Bhaya D."/>
            <person name="Cohan F.M."/>
            <person name="Kuhl M."/>
            <person name="Bryant D.A."/>
            <person name="Ward D.M."/>
        </authorList>
    </citation>
    <scope>NUCLEOTIDE SEQUENCE [LARGE SCALE GENOMIC DNA]</scope>
    <source>
        <strain evidence="3">OS</strain>
    </source>
</reference>